<comment type="caution">
    <text evidence="2">The sequence shown here is derived from an EMBL/GenBank/DDBJ whole genome shotgun (WGS) entry which is preliminary data.</text>
</comment>
<sequence length="1559" mass="169739">MTKPLQQGAAGMRHAIETLQWNSRGMSDREHAHAHQARLSAFLNGPGLQTIERVFSRLSPPGEVWQLDSLEIDTGPMQADGSFAQWSEVLEHQLWNTLWRARHEQGCTRPAGVLSADDHALEHFLYYLQHGHLPWARSTLAGRELSAWLARLARRTGAALWTRLRQLQPADYVEARLSQIAPCEGLQALLAVRHRELADSLDSLDAQLLAPLQARGRLSAYQVRQLRQRWRVAGFRVLWAEHAGTLGADALRRLQRELGLALAMQLGRGGFGAWRPQAGEGNEFGQRLLLGVLDVVASPSGQHGDAVQGADAMTTMPRGTDGNGTLLSSAEPSLFSSDAAGTDPSTRLDTDWQRICTALDGRHPLDAPALRALLRGMRLHDAERVRARLRVEGLRHQSRQAWFERLGAETVWEVMQATAANVRVVGESPAAAGASWAESLRQFALAALAGGEQPGGGRKAGLSALQAWLADYCLREWLLGGQMPRDPRGWRLLWSRALAEWRGQTPATVISQGGQVRERRAAKTGASRLSQGEHNGIGAYTMEIDEADDAAERLQQTVGGQQRTGAVRQADRTPPSSLSAHEMTRSTNDVSVASLGPTLSERYGRAMRELAAQSRAVPPSALFARWRARLRRFVEAQPDGLGVAHFAASRDMWRSELAGDGTPAEAAHMVGATSASLPPQSRLLARWLDGAASPGSAAAWATLLRTPDRLHAALLPRVRRRAWRVHVARHWTITRKLELLVLIDAAKGHERLTHWQAALERWQWLPRAIAACTIRPAPSDRATINRLQKAWLWETTLQWAAEPGLRSADTTAEGDLFAYWLCRLGEPTNIADAGNWAMSLPATTDAVRGALQRLSIRPGLRFGVATLPRLRVEAVGGVGAAPARTTRTLEPRPDSPTAVSRRSQAGEGRAGGIRHRTRAVTPSLRGSSPAGAADSASVGNAVSTAMPMQPATSARWLADALAGVLPALPAADRAVLHAHLYAQAVAGGAPAWRALALRYARVLHRKQPMRFASAVAAMRGLANVQCQSARTRHITLGNGMCRAAPWLPAARLVRTHRVDLSRTPTGRLPSESTSPQRQDWEAFAEVAALSSPVARLARILALPAQSPAPLAWTVQRQVAGWLADAAVCSEWLAATRPTERWTLLAMLFPADIATLRRSSRMLRIAHAHLLPDLPASVRADSHWAFLVDHLLLSGLPASAPLLVRRYAMHLYREDHVARGIAAMSFEHWRARLAQALDVSGHPERVVSSADAVRAPVASRSHRTTMCLDAQMLRQPPDAAEQWEARQILESAGTGTGTVASAVAHTALQAPPRSAHTQANPDKVSGPAVRQQMAPPRATSSEQTGPGTPTGHAVSPRTPPQTPPPAAPFGARTAPPLPVSRPVPPDPAAADSHYIGNAGLVLLANYTQRLFDMLDLRDGPHLRDAASQSRAVRCLAYLVDGNEAGSEPEWVLPKLLCGMPLAQPLTDEPGLDHDTRALLDSLLQAVIAHWTALGRTSMAGLRETFLRREGRLQRETAQAGAHWRLVVRPGPFDMLLDRLPWSYATIKLPWMEEVLYVDWR</sequence>
<dbReference type="RefSeq" id="WP_316682009.1">
    <property type="nucleotide sequence ID" value="NZ_CATZLL010000013.1"/>
</dbReference>
<feature type="compositionally biased region" description="Low complexity" evidence="1">
    <location>
        <begin position="926"/>
        <end position="935"/>
    </location>
</feature>
<feature type="region of interest" description="Disordered" evidence="1">
    <location>
        <begin position="883"/>
        <end position="935"/>
    </location>
</feature>
<dbReference type="Pfam" id="PF19268">
    <property type="entry name" value="CIS_TMP"/>
    <property type="match status" value="2"/>
</dbReference>
<proteinExistence type="predicted"/>
<feature type="region of interest" description="Disordered" evidence="1">
    <location>
        <begin position="559"/>
        <end position="586"/>
    </location>
</feature>
<feature type="compositionally biased region" description="Pro residues" evidence="1">
    <location>
        <begin position="1356"/>
        <end position="1366"/>
    </location>
</feature>
<feature type="compositionally biased region" description="Polar residues" evidence="1">
    <location>
        <begin position="1337"/>
        <end position="1346"/>
    </location>
</feature>
<accession>A0ABN9JNM2</accession>
<organism evidence="2 3">
    <name type="scientific">Ralstonia flaminis</name>
    <dbReference type="NCBI Taxonomy" id="3058597"/>
    <lineage>
        <taxon>Bacteria</taxon>
        <taxon>Pseudomonadati</taxon>
        <taxon>Pseudomonadota</taxon>
        <taxon>Betaproteobacteria</taxon>
        <taxon>Burkholderiales</taxon>
        <taxon>Burkholderiaceae</taxon>
        <taxon>Ralstonia</taxon>
    </lineage>
</organism>
<feature type="region of interest" description="Disordered" evidence="1">
    <location>
        <begin position="1309"/>
        <end position="1384"/>
    </location>
</feature>
<evidence type="ECO:0000313" key="2">
    <source>
        <dbReference type="EMBL" id="CAJ0819080.1"/>
    </source>
</evidence>
<name>A0ABN9JNM2_9RALS</name>
<evidence type="ECO:0000256" key="1">
    <source>
        <dbReference type="SAM" id="MobiDB-lite"/>
    </source>
</evidence>
<protein>
    <recommendedName>
        <fullName evidence="4">DUF4132 domain-containing protein</fullName>
    </recommendedName>
</protein>
<dbReference type="Proteomes" id="UP001189757">
    <property type="component" value="Unassembled WGS sequence"/>
</dbReference>
<keyword evidence="3" id="KW-1185">Reference proteome</keyword>
<dbReference type="EMBL" id="CATZLL010000013">
    <property type="protein sequence ID" value="CAJ0819080.1"/>
    <property type="molecule type" value="Genomic_DNA"/>
</dbReference>
<dbReference type="InterPro" id="IPR045538">
    <property type="entry name" value="CIS_TMP"/>
</dbReference>
<feature type="compositionally biased region" description="Pro residues" evidence="1">
    <location>
        <begin position="1374"/>
        <end position="1384"/>
    </location>
</feature>
<evidence type="ECO:0000313" key="3">
    <source>
        <dbReference type="Proteomes" id="UP001189757"/>
    </source>
</evidence>
<gene>
    <name evidence="2" type="ORF">LMG18101_03827</name>
</gene>
<evidence type="ECO:0008006" key="4">
    <source>
        <dbReference type="Google" id="ProtNLM"/>
    </source>
</evidence>
<reference evidence="2 3" key="1">
    <citation type="submission" date="2023-07" db="EMBL/GenBank/DDBJ databases">
        <authorList>
            <person name="Peeters C."/>
        </authorList>
    </citation>
    <scope>NUCLEOTIDE SEQUENCE [LARGE SCALE GENOMIC DNA]</scope>
    <source>
        <strain evidence="2 3">LMG 18101</strain>
    </source>
</reference>
<feature type="compositionally biased region" description="Polar residues" evidence="1">
    <location>
        <begin position="574"/>
        <end position="586"/>
    </location>
</feature>